<keyword evidence="1" id="KW-1133">Transmembrane helix</keyword>
<keyword evidence="1" id="KW-0812">Transmembrane</keyword>
<dbReference type="AlphaFoldDB" id="A0A1B6G323"/>
<name>A0A1B6G323_9HEMI</name>
<organism evidence="2">
    <name type="scientific">Cuerna arida</name>
    <dbReference type="NCBI Taxonomy" id="1464854"/>
    <lineage>
        <taxon>Eukaryota</taxon>
        <taxon>Metazoa</taxon>
        <taxon>Ecdysozoa</taxon>
        <taxon>Arthropoda</taxon>
        <taxon>Hexapoda</taxon>
        <taxon>Insecta</taxon>
        <taxon>Pterygota</taxon>
        <taxon>Neoptera</taxon>
        <taxon>Paraneoptera</taxon>
        <taxon>Hemiptera</taxon>
        <taxon>Auchenorrhyncha</taxon>
        <taxon>Membracoidea</taxon>
        <taxon>Cicadellidae</taxon>
        <taxon>Cicadellinae</taxon>
        <taxon>Proconiini</taxon>
        <taxon>Cuerna</taxon>
    </lineage>
</organism>
<gene>
    <name evidence="2" type="ORF">g.7280</name>
</gene>
<reference evidence="2" key="1">
    <citation type="submission" date="2015-11" db="EMBL/GenBank/DDBJ databases">
        <title>De novo transcriptome assembly of four potential Pierce s Disease insect vectors from Arizona vineyards.</title>
        <authorList>
            <person name="Tassone E.E."/>
        </authorList>
    </citation>
    <scope>NUCLEOTIDE SEQUENCE</scope>
</reference>
<proteinExistence type="predicted"/>
<evidence type="ECO:0000313" key="2">
    <source>
        <dbReference type="EMBL" id="JAS56846.1"/>
    </source>
</evidence>
<accession>A0A1B6G323</accession>
<feature type="transmembrane region" description="Helical" evidence="1">
    <location>
        <begin position="12"/>
        <end position="30"/>
    </location>
</feature>
<feature type="non-terminal residue" evidence="2">
    <location>
        <position position="1"/>
    </location>
</feature>
<protein>
    <submittedName>
        <fullName evidence="2">Uncharacterized protein</fullName>
    </submittedName>
</protein>
<evidence type="ECO:0000256" key="1">
    <source>
        <dbReference type="SAM" id="Phobius"/>
    </source>
</evidence>
<dbReference type="EMBL" id="GECZ01012923">
    <property type="protein sequence ID" value="JAS56846.1"/>
    <property type="molecule type" value="Transcribed_RNA"/>
</dbReference>
<keyword evidence="1" id="KW-0472">Membrane</keyword>
<sequence length="356" mass="39900">DIFETEFEMNFVLLSFVLYTVVLSANSFFLKKDHNEPCPEVHANPSYVEQPLVYYATAQVQQRPQYVQVAPEGPSLWDKVIGKLSKLSKSATADSQVVYLDPAPIPAPAPTPAPVVVATQKPQYYLITNVAQHVEPSPQYVQVSDSQKSSPGILSHFKEKFHNLLNKGGRIISSPFVQSPQVVYVQQEVTPSPQPVHVVQQPQPVQLSSPSYYVLAGNQQPSKWKKIMEHLKSKFQKQPQPYGYINYVKPKVEYNQTPVIVPENPEATFKTQHPHVIKCETVNTGPDGVILHSNNLDVDRNYHYNNYYNVGKTSLSGEVAIIPRKHQEQITVSETNESPKVVVNTAAADETKQKSN</sequence>